<dbReference type="RefSeq" id="WP_109766522.1">
    <property type="nucleotide sequence ID" value="NZ_CP159474.1"/>
</dbReference>
<reference evidence="1 2" key="1">
    <citation type="journal article" date="2018" name="Int. J. Syst. Bacteriol.">
        <title>Oceaniradius stylonemae gen. nov., sp. nov., isolated from a red alga, Stylonema cornu-cervi.</title>
        <authorList>
            <person name="Jeong S."/>
        </authorList>
    </citation>
    <scope>NUCLEOTIDE SEQUENCE [LARGE SCALE GENOMIC DNA]</scope>
    <source>
        <strain evidence="1 2">StC1</strain>
    </source>
</reference>
<protein>
    <submittedName>
        <fullName evidence="1">Uncharacterized protein</fullName>
    </submittedName>
</protein>
<evidence type="ECO:0000313" key="2">
    <source>
        <dbReference type="Proteomes" id="UP000246132"/>
    </source>
</evidence>
<proteinExistence type="predicted"/>
<organism evidence="1 2">
    <name type="scientific">Oceaniradius stylonematis</name>
    <dbReference type="NCBI Taxonomy" id="2184161"/>
    <lineage>
        <taxon>Bacteria</taxon>
        <taxon>Pseudomonadati</taxon>
        <taxon>Pseudomonadota</taxon>
        <taxon>Alphaproteobacteria</taxon>
        <taxon>Hyphomicrobiales</taxon>
        <taxon>Ahrensiaceae</taxon>
        <taxon>Oceaniradius</taxon>
    </lineage>
</organism>
<dbReference type="AlphaFoldDB" id="A0A3A8AAH6"/>
<sequence>MSTNQDPSIVGGALGVEKDLTPEQIVERGDWSEQQKLDRLEKMKLDAIEKQRAANEGMAGDEPANLRAIELAIDAVKSDAAGGPETDAIAGRRLG</sequence>
<evidence type="ECO:0000313" key="1">
    <source>
        <dbReference type="EMBL" id="RKF06926.1"/>
    </source>
</evidence>
<dbReference type="EMBL" id="QFWV02000005">
    <property type="protein sequence ID" value="RKF06926.1"/>
    <property type="molecule type" value="Genomic_DNA"/>
</dbReference>
<comment type="caution">
    <text evidence="1">The sequence shown here is derived from an EMBL/GenBank/DDBJ whole genome shotgun (WGS) entry which is preliminary data.</text>
</comment>
<accession>A0A3A8AAH6</accession>
<gene>
    <name evidence="1" type="ORF">DEM25_009815</name>
</gene>
<keyword evidence="2" id="KW-1185">Reference proteome</keyword>
<dbReference type="Proteomes" id="UP000246132">
    <property type="component" value="Unassembled WGS sequence"/>
</dbReference>
<dbReference type="OrthoDB" id="9909723at2"/>
<name>A0A3A8AAH6_9HYPH</name>